<evidence type="ECO:0000256" key="1">
    <source>
        <dbReference type="ARBA" id="ARBA00022603"/>
    </source>
</evidence>
<reference evidence="5" key="1">
    <citation type="journal article" date="2014" name="Int. J. Syst. Evol. Microbiol.">
        <title>Complete genome sequence of Corynebacterium casei LMG S-19264T (=DSM 44701T), isolated from a smear-ripened cheese.</title>
        <authorList>
            <consortium name="US DOE Joint Genome Institute (JGI-PGF)"/>
            <person name="Walter F."/>
            <person name="Albersmeier A."/>
            <person name="Kalinowski J."/>
            <person name="Ruckert C."/>
        </authorList>
    </citation>
    <scope>NUCLEOTIDE SEQUENCE</scope>
    <source>
        <strain evidence="5">JCM 3276</strain>
    </source>
</reference>
<reference evidence="5" key="2">
    <citation type="submission" date="2020-09" db="EMBL/GenBank/DDBJ databases">
        <authorList>
            <person name="Sun Q."/>
            <person name="Ohkuma M."/>
        </authorList>
    </citation>
    <scope>NUCLEOTIDE SEQUENCE</scope>
    <source>
        <strain evidence="5">JCM 3276</strain>
    </source>
</reference>
<keyword evidence="3" id="KW-0949">S-adenosyl-L-methionine</keyword>
<feature type="domain" description="Methyltransferase" evidence="4">
    <location>
        <begin position="47"/>
        <end position="141"/>
    </location>
</feature>
<evidence type="ECO:0000313" key="5">
    <source>
        <dbReference type="EMBL" id="GGS25328.1"/>
    </source>
</evidence>
<dbReference type="PANTHER" id="PTHR43464:SF19">
    <property type="entry name" value="UBIQUINONE BIOSYNTHESIS O-METHYLTRANSFERASE, MITOCHONDRIAL"/>
    <property type="match status" value="1"/>
</dbReference>
<gene>
    <name evidence="5" type="ORF">GCM10010171_18300</name>
</gene>
<evidence type="ECO:0000313" key="6">
    <source>
        <dbReference type="Proteomes" id="UP000660680"/>
    </source>
</evidence>
<dbReference type="GO" id="GO:0032259">
    <property type="term" value="P:methylation"/>
    <property type="evidence" value="ECO:0007669"/>
    <property type="project" value="UniProtKB-KW"/>
</dbReference>
<keyword evidence="6" id="KW-1185">Reference proteome</keyword>
<dbReference type="CDD" id="cd02440">
    <property type="entry name" value="AdoMet_MTases"/>
    <property type="match status" value="1"/>
</dbReference>
<organism evidence="5 6">
    <name type="scientific">Actinokineospora fastidiosa</name>
    <dbReference type="NCBI Taxonomy" id="1816"/>
    <lineage>
        <taxon>Bacteria</taxon>
        <taxon>Bacillati</taxon>
        <taxon>Actinomycetota</taxon>
        <taxon>Actinomycetes</taxon>
        <taxon>Pseudonocardiales</taxon>
        <taxon>Pseudonocardiaceae</taxon>
        <taxon>Actinokineospora</taxon>
    </lineage>
</organism>
<dbReference type="GO" id="GO:0008168">
    <property type="term" value="F:methyltransferase activity"/>
    <property type="evidence" value="ECO:0007669"/>
    <property type="project" value="UniProtKB-KW"/>
</dbReference>
<dbReference type="PANTHER" id="PTHR43464">
    <property type="entry name" value="METHYLTRANSFERASE"/>
    <property type="match status" value="1"/>
</dbReference>
<accession>A0A918G9Z4</accession>
<protein>
    <submittedName>
        <fullName evidence="5">SAM-dependent methyltransferase</fullName>
    </submittedName>
</protein>
<keyword evidence="1 5" id="KW-0489">Methyltransferase</keyword>
<name>A0A918G9Z4_9PSEU</name>
<sequence>MPRQRRRTTLPTVMPPLFEDLDFNGPLSSARADQLLTTLGPLEGRRVVDLGCGWGELLLRAVARGAVGHGVDLDAAAIEHGRATAEARGLAVTLEVGDAGAWTGSADVVIVNGATHVWGGDPVDHTANALRAVHELLRPGGRLLLGEGFWQVPPSAERLAVMPMVREEYRSMAELVDLALDHGYQLLHLSQATLDEWDDFESRHALGRQRWLQANPDATDVAARAAAHRTAWLRGWREVLGMAYLTLLKP</sequence>
<evidence type="ECO:0000256" key="2">
    <source>
        <dbReference type="ARBA" id="ARBA00022679"/>
    </source>
</evidence>
<dbReference type="AlphaFoldDB" id="A0A918G9Z4"/>
<dbReference type="EMBL" id="BMRB01000001">
    <property type="protein sequence ID" value="GGS25328.1"/>
    <property type="molecule type" value="Genomic_DNA"/>
</dbReference>
<dbReference type="InterPro" id="IPR029063">
    <property type="entry name" value="SAM-dependent_MTases_sf"/>
</dbReference>
<dbReference type="InterPro" id="IPR041698">
    <property type="entry name" value="Methyltransf_25"/>
</dbReference>
<comment type="caution">
    <text evidence="5">The sequence shown here is derived from an EMBL/GenBank/DDBJ whole genome shotgun (WGS) entry which is preliminary data.</text>
</comment>
<proteinExistence type="predicted"/>
<evidence type="ECO:0000256" key="3">
    <source>
        <dbReference type="ARBA" id="ARBA00022691"/>
    </source>
</evidence>
<evidence type="ECO:0000259" key="4">
    <source>
        <dbReference type="Pfam" id="PF13649"/>
    </source>
</evidence>
<dbReference type="Gene3D" id="3.40.50.150">
    <property type="entry name" value="Vaccinia Virus protein VP39"/>
    <property type="match status" value="1"/>
</dbReference>
<keyword evidence="2" id="KW-0808">Transferase</keyword>
<dbReference type="Proteomes" id="UP000660680">
    <property type="component" value="Unassembled WGS sequence"/>
</dbReference>
<dbReference type="Pfam" id="PF13649">
    <property type="entry name" value="Methyltransf_25"/>
    <property type="match status" value="1"/>
</dbReference>
<dbReference type="SUPFAM" id="SSF53335">
    <property type="entry name" value="S-adenosyl-L-methionine-dependent methyltransferases"/>
    <property type="match status" value="1"/>
</dbReference>